<dbReference type="InterPro" id="IPR025144">
    <property type="entry name" value="DUF4085"/>
</dbReference>
<accession>A0ABQ2KTY2</accession>
<dbReference type="RefSeq" id="WP_018975245.1">
    <property type="nucleotide sequence ID" value="NZ_BMLN01000001.1"/>
</dbReference>
<dbReference type="EMBL" id="BMLN01000001">
    <property type="protein sequence ID" value="GGN91427.1"/>
    <property type="molecule type" value="Genomic_DNA"/>
</dbReference>
<evidence type="ECO:0008006" key="3">
    <source>
        <dbReference type="Google" id="ProtNLM"/>
    </source>
</evidence>
<organism evidence="1 2">
    <name type="scientific">Saccharibacillus kuerlensis</name>
    <dbReference type="NCBI Taxonomy" id="459527"/>
    <lineage>
        <taxon>Bacteria</taxon>
        <taxon>Bacillati</taxon>
        <taxon>Bacillota</taxon>
        <taxon>Bacilli</taxon>
        <taxon>Bacillales</taxon>
        <taxon>Paenibacillaceae</taxon>
        <taxon>Saccharibacillus</taxon>
    </lineage>
</organism>
<evidence type="ECO:0000313" key="2">
    <source>
        <dbReference type="Proteomes" id="UP000606653"/>
    </source>
</evidence>
<name>A0ABQ2KTY2_9BACL</name>
<dbReference type="Pfam" id="PF13315">
    <property type="entry name" value="DUF4085"/>
    <property type="match status" value="1"/>
</dbReference>
<sequence length="230" mass="27100">MKYIFTKEWYNEMQVSGSLVFPESKEDWEEQIAFYKSEGMDYEELAKTNLEYIKEDLLKFLPEKIHPYIHDETLKSQFPSPELRKMVEEWQSEYLERSRIKANEYRKYYESITDILPKNAVLLMEEYLHDANILSFDKPGNDQFVMILDRGYGDSGQIQLTFLGVKTLDLSEIEIGSSWIYSEIYAEDEGYELHVLFDSPLGEMTIRAADVQIRELSTNEGDLLNEAYPF</sequence>
<keyword evidence="2" id="KW-1185">Reference proteome</keyword>
<evidence type="ECO:0000313" key="1">
    <source>
        <dbReference type="EMBL" id="GGN91427.1"/>
    </source>
</evidence>
<proteinExistence type="predicted"/>
<reference evidence="2" key="1">
    <citation type="journal article" date="2019" name="Int. J. Syst. Evol. Microbiol.">
        <title>The Global Catalogue of Microorganisms (GCM) 10K type strain sequencing project: providing services to taxonomists for standard genome sequencing and annotation.</title>
        <authorList>
            <consortium name="The Broad Institute Genomics Platform"/>
            <consortium name="The Broad Institute Genome Sequencing Center for Infectious Disease"/>
            <person name="Wu L."/>
            <person name="Ma J."/>
        </authorList>
    </citation>
    <scope>NUCLEOTIDE SEQUENCE [LARGE SCALE GENOMIC DNA]</scope>
    <source>
        <strain evidence="2">CGMCC 1.6964</strain>
    </source>
</reference>
<protein>
    <recommendedName>
        <fullName evidence="3">DUF4085 family protein</fullName>
    </recommendedName>
</protein>
<gene>
    <name evidence="1" type="ORF">GCM10010969_03090</name>
</gene>
<dbReference type="Proteomes" id="UP000606653">
    <property type="component" value="Unassembled WGS sequence"/>
</dbReference>
<comment type="caution">
    <text evidence="1">The sequence shown here is derived from an EMBL/GenBank/DDBJ whole genome shotgun (WGS) entry which is preliminary data.</text>
</comment>